<gene>
    <name evidence="1" type="ORF">K040078D81_58670</name>
</gene>
<evidence type="ECO:0000313" key="1">
    <source>
        <dbReference type="EMBL" id="GAA6411750.1"/>
    </source>
</evidence>
<dbReference type="RefSeq" id="WP_390410397.1">
    <property type="nucleotide sequence ID" value="NZ_BAABYW010000002.1"/>
</dbReference>
<organism evidence="1 2">
    <name type="scientific">Blautia hominis</name>
    <dbReference type="NCBI Taxonomy" id="2025493"/>
    <lineage>
        <taxon>Bacteria</taxon>
        <taxon>Bacillati</taxon>
        <taxon>Bacillota</taxon>
        <taxon>Clostridia</taxon>
        <taxon>Lachnospirales</taxon>
        <taxon>Lachnospiraceae</taxon>
        <taxon>Blautia</taxon>
    </lineage>
</organism>
<protein>
    <submittedName>
        <fullName evidence="1">Uncharacterized protein</fullName>
    </submittedName>
</protein>
<sequence length="329" mass="38515">MKIQELRKLLSASDKERLEKAFAECYKQLRKGQKEEIDPVIVDILEGRAIDKKKTESTVSFEELEQQIEGFIENAYAQNYFAPNRVIAKSQRPKWRFMVKNYIKELERVPFESEYYPRAVKLLSDIYHLICAACNYYLFSTEDPFRSIGWEQSNLFELLVKMTFASGYTRVNIAQLLLDATGGGLSRESLHIEQELVLLGGLKTSDVKLMAIEEAKKLIEGKTEKLMEKGMHSNQKYYLEEAVNELCGMVLLISIRLGEPEEGINYYFKYTRMLNREITLYCALDLINIIENDDLWIKVYEYGVKKRIKPRDCLKDRYEILKKEKESKI</sequence>
<reference evidence="1 2" key="1">
    <citation type="submission" date="2024-04" db="EMBL/GenBank/DDBJ databases">
        <title>Defined microbial consortia suppress multidrug-resistant proinflammatory Enterobacteriaceae via ecological control.</title>
        <authorList>
            <person name="Furuichi M."/>
            <person name="Kawaguchi T."/>
            <person name="Pust M."/>
            <person name="Yasuma K."/>
            <person name="Plichta D."/>
            <person name="Hasegawa N."/>
            <person name="Ohya T."/>
            <person name="Bhattarai S."/>
            <person name="Sasajima S."/>
            <person name="Aoto Y."/>
            <person name="Tuganbaev T."/>
            <person name="Yaginuma M."/>
            <person name="Ueda M."/>
            <person name="Okahashi N."/>
            <person name="Amafuji K."/>
            <person name="Kiridooshi Y."/>
            <person name="Sugita K."/>
            <person name="Strazar M."/>
            <person name="Skelly A."/>
            <person name="Suda W."/>
            <person name="Hattori M."/>
            <person name="Nakamoto N."/>
            <person name="Caballero S."/>
            <person name="Norman J."/>
            <person name="Olle B."/>
            <person name="Tanoue T."/>
            <person name="Arita M."/>
            <person name="Bucci V."/>
            <person name="Atarashi K."/>
            <person name="Xavier R."/>
            <person name="Honda K."/>
        </authorList>
    </citation>
    <scope>NUCLEOTIDE SEQUENCE [LARGE SCALE GENOMIC DNA]</scope>
    <source>
        <strain evidence="2">k04-0078-D8-1</strain>
    </source>
</reference>
<proteinExistence type="predicted"/>
<evidence type="ECO:0000313" key="2">
    <source>
        <dbReference type="Proteomes" id="UP001600943"/>
    </source>
</evidence>
<accession>A0ABQ0BJW2</accession>
<dbReference type="EMBL" id="BAABYW010000002">
    <property type="protein sequence ID" value="GAA6411750.1"/>
    <property type="molecule type" value="Genomic_DNA"/>
</dbReference>
<comment type="caution">
    <text evidence="1">The sequence shown here is derived from an EMBL/GenBank/DDBJ whole genome shotgun (WGS) entry which is preliminary data.</text>
</comment>
<dbReference type="Proteomes" id="UP001600943">
    <property type="component" value="Unassembled WGS sequence"/>
</dbReference>
<keyword evidence="2" id="KW-1185">Reference proteome</keyword>
<name>A0ABQ0BJW2_9FIRM</name>